<dbReference type="EMBL" id="JAGQDG010000001">
    <property type="protein sequence ID" value="MBQ0933952.1"/>
    <property type="molecule type" value="Genomic_DNA"/>
</dbReference>
<dbReference type="PANTHER" id="PTHR42923:SF39">
    <property type="entry name" value="AMINO OXIDASE"/>
    <property type="match status" value="1"/>
</dbReference>
<gene>
    <name evidence="1" type="ORF">KAK11_01340</name>
</gene>
<organism evidence="1 2">
    <name type="scientific">Ideonella paludis</name>
    <dbReference type="NCBI Taxonomy" id="1233411"/>
    <lineage>
        <taxon>Bacteria</taxon>
        <taxon>Pseudomonadati</taxon>
        <taxon>Pseudomonadota</taxon>
        <taxon>Betaproteobacteria</taxon>
        <taxon>Burkholderiales</taxon>
        <taxon>Sphaerotilaceae</taxon>
        <taxon>Ideonella</taxon>
    </lineage>
</organism>
<protein>
    <submittedName>
        <fullName evidence="1">FAD-dependent oxidoreductase</fullName>
    </submittedName>
</protein>
<dbReference type="RefSeq" id="WP_210805381.1">
    <property type="nucleotide sequence ID" value="NZ_JAGQDG010000001.1"/>
</dbReference>
<name>A0ABS5DS30_9BURK</name>
<reference evidence="1 2" key="1">
    <citation type="submission" date="2021-04" db="EMBL/GenBank/DDBJ databases">
        <title>The genome sequence of type strain Ideonella paludis KCTC 32238.</title>
        <authorList>
            <person name="Liu Y."/>
        </authorList>
    </citation>
    <scope>NUCLEOTIDE SEQUENCE [LARGE SCALE GENOMIC DNA]</scope>
    <source>
        <strain evidence="1 2">KCTC 32238</strain>
    </source>
</reference>
<dbReference type="Gene3D" id="3.50.50.60">
    <property type="entry name" value="FAD/NAD(P)-binding domain"/>
    <property type="match status" value="1"/>
</dbReference>
<sequence length="542" mass="58312">MRRRTLLGAGVASAAWPLSACRNEATPTPARWVGHTPERGHRLRAPLPSLATAAPPQRVGALVLGGGIAGLSALRALKAAGVADASLLELEDSVGGNSRGHLMKGQPCPLGAHYLPVPGPAAREVSEWLHEIGLMRFDALRGTSLPDERHLAHAPQERLWKDGAWQEGLLPRAHERSATQAQYQRFARAVQAASRLGFALPTHRAPFGAEHAALDAQTFAHWLQAQGLDDADLLAYLDYACRDDYGAGLATVSAWAGLQYFASRHGFHAPGDQGDGGDGEAPRSEGVFTWPQGNAWLVERLARPLQAQVHTGRTVLRVEEGKHAVDVWAWSEARRQVEHWQAPQVVLALPLFVAARVLATPPAALPAALQSARYAPWLVSHLHLREPLIDRPGLLPAWDNVAYAPAGSTHALGYVDTQHQSLRPDRGQHTGPGVISAYHALPESERAALLSQPAEHWAQRVLADLSLMHADIAGKVSAMELCRHGHAMRIPTPGTRSHPALAALRQQRGRIRFAHSELAGYSVFEEAFTLGLAAGAGAKPTP</sequence>
<evidence type="ECO:0000313" key="2">
    <source>
        <dbReference type="Proteomes" id="UP000672097"/>
    </source>
</evidence>
<dbReference type="InterPro" id="IPR036188">
    <property type="entry name" value="FAD/NAD-bd_sf"/>
</dbReference>
<comment type="caution">
    <text evidence="1">The sequence shown here is derived from an EMBL/GenBank/DDBJ whole genome shotgun (WGS) entry which is preliminary data.</text>
</comment>
<evidence type="ECO:0000313" key="1">
    <source>
        <dbReference type="EMBL" id="MBQ0933952.1"/>
    </source>
</evidence>
<dbReference type="PANTHER" id="PTHR42923">
    <property type="entry name" value="PROTOPORPHYRINOGEN OXIDASE"/>
    <property type="match status" value="1"/>
</dbReference>
<proteinExistence type="predicted"/>
<dbReference type="Pfam" id="PF13450">
    <property type="entry name" value="NAD_binding_8"/>
    <property type="match status" value="1"/>
</dbReference>
<keyword evidence="2" id="KW-1185">Reference proteome</keyword>
<dbReference type="InterPro" id="IPR050464">
    <property type="entry name" value="Zeta_carotene_desat/Oxidored"/>
</dbReference>
<dbReference type="SUPFAM" id="SSF51905">
    <property type="entry name" value="FAD/NAD(P)-binding domain"/>
    <property type="match status" value="1"/>
</dbReference>
<accession>A0ABS5DS30</accession>
<dbReference type="Proteomes" id="UP000672097">
    <property type="component" value="Unassembled WGS sequence"/>
</dbReference>